<dbReference type="PANTHER" id="PTHR23001:SF3">
    <property type="entry name" value="EUKARYOTIC TRANSLATION INITIATION FACTOR 2 SUBUNIT 2"/>
    <property type="match status" value="1"/>
</dbReference>
<dbReference type="SUPFAM" id="SSF100966">
    <property type="entry name" value="Translation initiation factor 2 beta, aIF2beta, N-terminal domain"/>
    <property type="match status" value="1"/>
</dbReference>
<evidence type="ECO:0000256" key="3">
    <source>
        <dbReference type="ARBA" id="ARBA00022917"/>
    </source>
</evidence>
<evidence type="ECO:0000313" key="6">
    <source>
        <dbReference type="EMBL" id="KAG2379599.1"/>
    </source>
</evidence>
<keyword evidence="3" id="KW-0648">Protein biosynthesis</keyword>
<sequence>MSTVVDEKALGLDLKKPKKKTTSSSSDKPEKKTKKTSTSEEKTESSEELQLILKDAAQLFKQALEKVKEEMPLPSIDVNVEEDENINEIVDLLKTKKSAEVIQIMNKKQQSQSTGGSYWSEDREESAELQGSDRDLASLLAKDDDHGPQAWNKSDRNYKYPELLERIFDTLKKNNPELGGGKRKPIKVKTPQVARDGPKKTVLINFTEICANLHRAEQHVLDYLFAELGTTGNLDGSNRLVIRGAFKSKDIENLLRKYITEYVVCKICNSLDTRLNRDPTTRLYSIHCANCLASRTVSAVKQGFVANLRRKK</sequence>
<dbReference type="Gene3D" id="3.30.30.170">
    <property type="match status" value="1"/>
</dbReference>
<dbReference type="GO" id="GO:0005850">
    <property type="term" value="C:eukaryotic translation initiation factor 2 complex"/>
    <property type="evidence" value="ECO:0007669"/>
    <property type="project" value="TreeGrafter"/>
</dbReference>
<comment type="caution">
    <text evidence="6">The sequence shown here is derived from an EMBL/GenBank/DDBJ whole genome shotgun (WGS) entry which is preliminary data.</text>
</comment>
<comment type="similarity">
    <text evidence="1">Belongs to the eIF-2-beta/eIF-5 family.</text>
</comment>
<dbReference type="AlphaFoldDB" id="A0AA88GHQ1"/>
<dbReference type="GO" id="GO:0001731">
    <property type="term" value="P:formation of translation preinitiation complex"/>
    <property type="evidence" value="ECO:0007669"/>
    <property type="project" value="TreeGrafter"/>
</dbReference>
<dbReference type="InterPro" id="IPR045196">
    <property type="entry name" value="IF2/IF5"/>
</dbReference>
<dbReference type="FunFam" id="3.30.30.170:FF:000001">
    <property type="entry name" value="Eukaryotic translation initiation factor 2 subunit"/>
    <property type="match status" value="1"/>
</dbReference>
<gene>
    <name evidence="6" type="ORF">C9374_006716</name>
</gene>
<evidence type="ECO:0000259" key="5">
    <source>
        <dbReference type="SMART" id="SM00653"/>
    </source>
</evidence>
<evidence type="ECO:0000256" key="1">
    <source>
        <dbReference type="ARBA" id="ARBA00010397"/>
    </source>
</evidence>
<keyword evidence="2" id="KW-0396">Initiation factor</keyword>
<dbReference type="GO" id="GO:0031369">
    <property type="term" value="F:translation initiation factor binding"/>
    <property type="evidence" value="ECO:0007669"/>
    <property type="project" value="TreeGrafter"/>
</dbReference>
<dbReference type="RefSeq" id="XP_044546861.1">
    <property type="nucleotide sequence ID" value="XM_044696607.1"/>
</dbReference>
<organism evidence="6 7">
    <name type="scientific">Naegleria lovaniensis</name>
    <name type="common">Amoeba</name>
    <dbReference type="NCBI Taxonomy" id="51637"/>
    <lineage>
        <taxon>Eukaryota</taxon>
        <taxon>Discoba</taxon>
        <taxon>Heterolobosea</taxon>
        <taxon>Tetramitia</taxon>
        <taxon>Eutetramitia</taxon>
        <taxon>Vahlkampfiidae</taxon>
        <taxon>Naegleria</taxon>
    </lineage>
</organism>
<feature type="region of interest" description="Disordered" evidence="4">
    <location>
        <begin position="1"/>
        <end position="48"/>
    </location>
</feature>
<dbReference type="SUPFAM" id="SSF75689">
    <property type="entry name" value="Zinc-binding domain of translation initiation factor 2 beta"/>
    <property type="match status" value="1"/>
</dbReference>
<dbReference type="InterPro" id="IPR016189">
    <property type="entry name" value="Transl_init_fac_IF2/IF5_N"/>
</dbReference>
<protein>
    <recommendedName>
        <fullName evidence="5">Translation initiation factor IF2/IF5 domain-containing protein</fullName>
    </recommendedName>
</protein>
<dbReference type="GeneID" id="68099170"/>
<evidence type="ECO:0000256" key="4">
    <source>
        <dbReference type="SAM" id="MobiDB-lite"/>
    </source>
</evidence>
<dbReference type="GO" id="GO:0003729">
    <property type="term" value="F:mRNA binding"/>
    <property type="evidence" value="ECO:0007669"/>
    <property type="project" value="TreeGrafter"/>
</dbReference>
<dbReference type="Proteomes" id="UP000816034">
    <property type="component" value="Unassembled WGS sequence"/>
</dbReference>
<dbReference type="InterPro" id="IPR002735">
    <property type="entry name" value="Transl_init_fac_IF2/IF5_dom"/>
</dbReference>
<feature type="domain" description="Translation initiation factor IF2/IF5" evidence="5">
    <location>
        <begin position="183"/>
        <end position="294"/>
    </location>
</feature>
<feature type="compositionally biased region" description="Polar residues" evidence="4">
    <location>
        <begin position="106"/>
        <end position="117"/>
    </location>
</feature>
<dbReference type="GO" id="GO:0003743">
    <property type="term" value="F:translation initiation factor activity"/>
    <property type="evidence" value="ECO:0007669"/>
    <property type="project" value="UniProtKB-KW"/>
</dbReference>
<evidence type="ECO:0000256" key="2">
    <source>
        <dbReference type="ARBA" id="ARBA00022540"/>
    </source>
</evidence>
<dbReference type="PANTHER" id="PTHR23001">
    <property type="entry name" value="EUKARYOTIC TRANSLATION INITIATION FACTOR"/>
    <property type="match status" value="1"/>
</dbReference>
<accession>A0AA88GHQ1</accession>
<proteinExistence type="inferred from homology"/>
<keyword evidence="7" id="KW-1185">Reference proteome</keyword>
<name>A0AA88GHQ1_NAELO</name>
<reference evidence="6 7" key="1">
    <citation type="journal article" date="2018" name="BMC Genomics">
        <title>The genome of Naegleria lovaniensis, the basis for a comparative approach to unravel pathogenicity factors of the human pathogenic amoeba N. fowleri.</title>
        <authorList>
            <person name="Liechti N."/>
            <person name="Schurch N."/>
            <person name="Bruggmann R."/>
            <person name="Wittwer M."/>
        </authorList>
    </citation>
    <scope>NUCLEOTIDE SEQUENCE [LARGE SCALE GENOMIC DNA]</scope>
    <source>
        <strain evidence="6 7">ATCC 30569</strain>
    </source>
</reference>
<feature type="compositionally biased region" description="Basic and acidic residues" evidence="4">
    <location>
        <begin position="1"/>
        <end position="15"/>
    </location>
</feature>
<dbReference type="SMART" id="SM00653">
    <property type="entry name" value="eIF2B_5"/>
    <property type="match status" value="1"/>
</dbReference>
<feature type="region of interest" description="Disordered" evidence="4">
    <location>
        <begin position="106"/>
        <end position="131"/>
    </location>
</feature>
<dbReference type="EMBL" id="PYSW02000028">
    <property type="protein sequence ID" value="KAG2379599.1"/>
    <property type="molecule type" value="Genomic_DNA"/>
</dbReference>
<dbReference type="Pfam" id="PF01873">
    <property type="entry name" value="eIF-5_eIF-2B"/>
    <property type="match status" value="1"/>
</dbReference>
<evidence type="ECO:0000313" key="7">
    <source>
        <dbReference type="Proteomes" id="UP000816034"/>
    </source>
</evidence>
<dbReference type="InterPro" id="IPR016190">
    <property type="entry name" value="Transl_init_fac_IF2/IF5_Zn-bd"/>
</dbReference>